<dbReference type="Proteomes" id="UP000514713">
    <property type="component" value="Chromosome"/>
</dbReference>
<dbReference type="InterPro" id="IPR013411">
    <property type="entry name" value="CRISPR-assoc_RAMP_Csx7"/>
</dbReference>
<evidence type="ECO:0000313" key="3">
    <source>
        <dbReference type="EMBL" id="QMS87208.1"/>
    </source>
</evidence>
<evidence type="ECO:0000259" key="2">
    <source>
        <dbReference type="Pfam" id="PF03787"/>
    </source>
</evidence>
<reference evidence="4" key="1">
    <citation type="submission" date="2020-06" db="EMBL/GenBank/DDBJ databases">
        <title>Nostoc edaphicum CCNP1411 genome.</title>
        <authorList>
            <person name="Fidor A."/>
            <person name="Grabski M."/>
            <person name="Gawor J."/>
            <person name="Gromadka R."/>
            <person name="Wegrzyn G."/>
            <person name="Mazur-Marzec H."/>
        </authorList>
    </citation>
    <scope>NUCLEOTIDE SEQUENCE [LARGE SCALE GENOMIC DNA]</scope>
    <source>
        <strain evidence="4">CCNP1411</strain>
    </source>
</reference>
<dbReference type="GO" id="GO:0051607">
    <property type="term" value="P:defense response to virus"/>
    <property type="evidence" value="ECO:0007669"/>
    <property type="project" value="UniProtKB-KW"/>
</dbReference>
<sequence>MSDIFKNRLEITGKLTTITALRISSGRSSEPIGSDLPVIKDALGNPLIPGSSFKGALRSRLESFLRSIVGNNRKLVANPAIEEEWSLTSNELKKIKGLNLQELIILHQLQTTEDFIDLSLDKLIEYIQDKSLLPGDEIKKQIVEIKELNLEQLITLHQVWKTEYFISLYFEDVMQHIQAGYLLPEDKLNKLKEKYNNDFALTSVIQQNTDLVSSLFGSPWIASKFQVRDLTVISDTWFGQYQERDGVAIDRDTETAADGKLYDFQVVPASTEFEFRAVVENAEEWELGLLMIGLHQFETEQIPLGGGRSRGLGVVKLEIDKMRWFDVNNDPEKLLTYLQELVSSNTIDDISSYEDGKQSKETWTHALINHLRDNVNKSYTVKATQNS</sequence>
<dbReference type="KEGG" id="ned:HUN01_06285"/>
<accession>A0A7D7LAC3</accession>
<dbReference type="AlphaFoldDB" id="A0A7D7LAC3"/>
<keyword evidence="4" id="KW-1185">Reference proteome</keyword>
<evidence type="ECO:0000256" key="1">
    <source>
        <dbReference type="ARBA" id="ARBA00023118"/>
    </source>
</evidence>
<protein>
    <submittedName>
        <fullName evidence="3">CRISPR-associated RAMP protein</fullName>
    </submittedName>
</protein>
<proteinExistence type="predicted"/>
<dbReference type="PANTHER" id="PTHR35579:SF3">
    <property type="entry name" value="CRISPR SYSTEM CMS ENDORIBONUCLEASE CSM3"/>
    <property type="match status" value="1"/>
</dbReference>
<dbReference type="EMBL" id="CP054698">
    <property type="protein sequence ID" value="QMS87208.1"/>
    <property type="molecule type" value="Genomic_DNA"/>
</dbReference>
<dbReference type="InterPro" id="IPR052216">
    <property type="entry name" value="CRISPR_Csm3_endoribonuclease"/>
</dbReference>
<dbReference type="PANTHER" id="PTHR35579">
    <property type="entry name" value="CRISPR SYSTEM CMS ENDORIBONUCLEASE CSM3"/>
    <property type="match status" value="1"/>
</dbReference>
<dbReference type="InterPro" id="IPR005537">
    <property type="entry name" value="RAMP_III_fam"/>
</dbReference>
<gene>
    <name evidence="3" type="ORF">HUN01_06285</name>
</gene>
<feature type="domain" description="CRISPR type III-associated protein" evidence="2">
    <location>
        <begin position="14"/>
        <end position="316"/>
    </location>
</feature>
<organism evidence="3 4">
    <name type="scientific">Nostoc edaphicum CCNP1411</name>
    <dbReference type="NCBI Taxonomy" id="1472755"/>
    <lineage>
        <taxon>Bacteria</taxon>
        <taxon>Bacillati</taxon>
        <taxon>Cyanobacteriota</taxon>
        <taxon>Cyanophyceae</taxon>
        <taxon>Nostocales</taxon>
        <taxon>Nostocaceae</taxon>
        <taxon>Nostoc</taxon>
    </lineage>
</organism>
<keyword evidence="1" id="KW-0051">Antiviral defense</keyword>
<dbReference type="Pfam" id="PF03787">
    <property type="entry name" value="RAMPs"/>
    <property type="match status" value="1"/>
</dbReference>
<dbReference type="RefSeq" id="WP_181930550.1">
    <property type="nucleotide sequence ID" value="NZ_CP054698.1"/>
</dbReference>
<evidence type="ECO:0000313" key="4">
    <source>
        <dbReference type="Proteomes" id="UP000514713"/>
    </source>
</evidence>
<dbReference type="NCBIfam" id="TIGR02581">
    <property type="entry name" value="cas_cyan_RAMP"/>
    <property type="match status" value="1"/>
</dbReference>
<name>A0A7D7LAC3_9NOSO</name>